<dbReference type="InterPro" id="IPR052326">
    <property type="entry name" value="Diff-Dev_Assoc_Protein"/>
</dbReference>
<protein>
    <submittedName>
        <fullName evidence="1">Uncharacterized protein</fullName>
    </submittedName>
</protein>
<sequence length="450" mass="50010">MLFIFCFGAIIRLSSYAYLIKLLFKHFYSFFIHKKLIETDTTLEIHKFIETCSYIPWLLLAPKVFYLTYILSGEKMKIALLVLLISLAYAEWELDLGVSMTCPLYSCKPDTVPFGDSSVCLQVFGSNYYTRKCSSGYTCDISGVNNGRAYCIYDNGNTPELRYNGEVCTYDSDCMSSSCVDNVCKRSQEGDVCASDTDCNAGQFCFYNKTSTENYCVPQLKSGQTGCTNDNQCESTCGCRIMSIASSTKNTCTPYFSLPNYTPIMGCPSTGLTKLICTSGYCWGNTTTSMCIPAPTTKGTIPLYCGDDSTCVSNTDARTQASFSQVCNCGYNKVGQSYCNLFYGDAPYQSFLNSLQAWLSSGFVTKCNTDARFSDTCIQSYWSKEKFNELKYWLTYTSLYPKIQNADDCTLAVMFPDYYALYKGHGTGDSDDSSAAAIGLLFAFLFASLI</sequence>
<organism evidence="1 2">
    <name type="scientific">Blepharisma stoltei</name>
    <dbReference type="NCBI Taxonomy" id="1481888"/>
    <lineage>
        <taxon>Eukaryota</taxon>
        <taxon>Sar</taxon>
        <taxon>Alveolata</taxon>
        <taxon>Ciliophora</taxon>
        <taxon>Postciliodesmatophora</taxon>
        <taxon>Heterotrichea</taxon>
        <taxon>Heterotrichida</taxon>
        <taxon>Blepharismidae</taxon>
        <taxon>Blepharisma</taxon>
    </lineage>
</organism>
<evidence type="ECO:0000313" key="1">
    <source>
        <dbReference type="EMBL" id="CAG9314388.1"/>
    </source>
</evidence>
<keyword evidence="2" id="KW-1185">Reference proteome</keyword>
<name>A0AAU9IK12_9CILI</name>
<accession>A0AAU9IK12</accession>
<dbReference type="PANTHER" id="PTHR33459:SF7">
    <property type="entry name" value="DD-GDCA PROTEIN"/>
    <property type="match status" value="1"/>
</dbReference>
<dbReference type="AlphaFoldDB" id="A0AAU9IK12"/>
<dbReference type="PANTHER" id="PTHR33459">
    <property type="entry name" value="DD-GDCA PROTEIN"/>
    <property type="match status" value="1"/>
</dbReference>
<comment type="caution">
    <text evidence="1">The sequence shown here is derived from an EMBL/GenBank/DDBJ whole genome shotgun (WGS) entry which is preliminary data.</text>
</comment>
<evidence type="ECO:0000313" key="2">
    <source>
        <dbReference type="Proteomes" id="UP001162131"/>
    </source>
</evidence>
<dbReference type="EMBL" id="CAJZBQ010000012">
    <property type="protein sequence ID" value="CAG9314388.1"/>
    <property type="molecule type" value="Genomic_DNA"/>
</dbReference>
<gene>
    <name evidence="1" type="ORF">BSTOLATCC_MIC11395</name>
</gene>
<dbReference type="Proteomes" id="UP001162131">
    <property type="component" value="Unassembled WGS sequence"/>
</dbReference>
<proteinExistence type="predicted"/>
<reference evidence="1" key="1">
    <citation type="submission" date="2021-09" db="EMBL/GenBank/DDBJ databases">
        <authorList>
            <consortium name="AG Swart"/>
            <person name="Singh M."/>
            <person name="Singh A."/>
            <person name="Seah K."/>
            <person name="Emmerich C."/>
        </authorList>
    </citation>
    <scope>NUCLEOTIDE SEQUENCE</scope>
    <source>
        <strain evidence="1">ATCC30299</strain>
    </source>
</reference>